<keyword evidence="3" id="KW-1185">Reference proteome</keyword>
<sequence>MSNTVISQTTLPLDESPAGRRQSCGKLLPWIASLTSTNRPLRYFRITTRVKRFLSFPAPISPRSCTTCSKTSIARRCTPSFGTAKQASKGCWLVLLTKVLNYI</sequence>
<gene>
    <name evidence="2" type="ORF">B0H67DRAFT_567838</name>
</gene>
<dbReference type="EMBL" id="JAUKUA010000002">
    <property type="protein sequence ID" value="KAK0724398.1"/>
    <property type="molecule type" value="Genomic_DNA"/>
</dbReference>
<feature type="compositionally biased region" description="Polar residues" evidence="1">
    <location>
        <begin position="1"/>
        <end position="11"/>
    </location>
</feature>
<evidence type="ECO:0000256" key="1">
    <source>
        <dbReference type="SAM" id="MobiDB-lite"/>
    </source>
</evidence>
<evidence type="ECO:0000313" key="3">
    <source>
        <dbReference type="Proteomes" id="UP001172102"/>
    </source>
</evidence>
<evidence type="ECO:0000313" key="2">
    <source>
        <dbReference type="EMBL" id="KAK0724398.1"/>
    </source>
</evidence>
<dbReference type="Proteomes" id="UP001172102">
    <property type="component" value="Unassembled WGS sequence"/>
</dbReference>
<feature type="region of interest" description="Disordered" evidence="1">
    <location>
        <begin position="1"/>
        <end position="21"/>
    </location>
</feature>
<dbReference type="AlphaFoldDB" id="A0AA40E6M3"/>
<protein>
    <submittedName>
        <fullName evidence="2">Uncharacterized protein</fullName>
    </submittedName>
</protein>
<accession>A0AA40E6M3</accession>
<name>A0AA40E6M3_9PEZI</name>
<organism evidence="2 3">
    <name type="scientific">Lasiosphaeris hirsuta</name>
    <dbReference type="NCBI Taxonomy" id="260670"/>
    <lineage>
        <taxon>Eukaryota</taxon>
        <taxon>Fungi</taxon>
        <taxon>Dikarya</taxon>
        <taxon>Ascomycota</taxon>
        <taxon>Pezizomycotina</taxon>
        <taxon>Sordariomycetes</taxon>
        <taxon>Sordariomycetidae</taxon>
        <taxon>Sordariales</taxon>
        <taxon>Lasiosphaeriaceae</taxon>
        <taxon>Lasiosphaeris</taxon>
    </lineage>
</organism>
<reference evidence="2" key="1">
    <citation type="submission" date="2023-06" db="EMBL/GenBank/DDBJ databases">
        <title>Genome-scale phylogeny and comparative genomics of the fungal order Sordariales.</title>
        <authorList>
            <consortium name="Lawrence Berkeley National Laboratory"/>
            <person name="Hensen N."/>
            <person name="Bonometti L."/>
            <person name="Westerberg I."/>
            <person name="Brannstrom I.O."/>
            <person name="Guillou S."/>
            <person name="Cros-Aarteil S."/>
            <person name="Calhoun S."/>
            <person name="Haridas S."/>
            <person name="Kuo A."/>
            <person name="Mondo S."/>
            <person name="Pangilinan J."/>
            <person name="Riley R."/>
            <person name="Labutti K."/>
            <person name="Andreopoulos B."/>
            <person name="Lipzen A."/>
            <person name="Chen C."/>
            <person name="Yanf M."/>
            <person name="Daum C."/>
            <person name="Ng V."/>
            <person name="Clum A."/>
            <person name="Steindorff A."/>
            <person name="Ohm R."/>
            <person name="Martin F."/>
            <person name="Silar P."/>
            <person name="Natvig D."/>
            <person name="Lalanne C."/>
            <person name="Gautier V."/>
            <person name="Ament-Velasquez S.L."/>
            <person name="Kruys A."/>
            <person name="Hutchinson M.I."/>
            <person name="Powell A.J."/>
            <person name="Barry K."/>
            <person name="Miller A.N."/>
            <person name="Grigoriev I.V."/>
            <person name="Debuchy R."/>
            <person name="Gladieux P."/>
            <person name="Thoren M.H."/>
            <person name="Johannesson H."/>
        </authorList>
    </citation>
    <scope>NUCLEOTIDE SEQUENCE</scope>
    <source>
        <strain evidence="2">SMH4607-1</strain>
    </source>
</reference>
<proteinExistence type="predicted"/>
<comment type="caution">
    <text evidence="2">The sequence shown here is derived from an EMBL/GenBank/DDBJ whole genome shotgun (WGS) entry which is preliminary data.</text>
</comment>